<keyword evidence="2" id="KW-1133">Transmembrane helix</keyword>
<feature type="region of interest" description="Disordered" evidence="1">
    <location>
        <begin position="142"/>
        <end position="161"/>
    </location>
</feature>
<dbReference type="VEuPathDB" id="PlasmoDB:PCOAH_00028400"/>
<accession>A0A1B1E130</accession>
<sequence length="217" mass="24839">MITESGHSPSYSGLCHFLYYWLGSIVWNKGKNVLTVTTFLEAMENIYSAFEQFGVPNNCELFYKDNSEINKEIFKHRRTVFDFSFDYKNIKQKLESHNNSCDEQYYQHLKSAFDAFQAVSADCHRKIDLYCMEFKNTFETKNNNSNNNQNPLTLTEGEKTQSSGETTIYKNVSLNLNFAPPKTNTAMIATISSIFSITALGFAASLLYKVIIIITII</sequence>
<protein>
    <submittedName>
        <fullName evidence="3">Variable surface protein Vir7-like protein</fullName>
    </submittedName>
</protein>
<dbReference type="AlphaFoldDB" id="A0A1B1E130"/>
<dbReference type="Proteomes" id="UP000092716">
    <property type="component" value="Chromosome 10"/>
</dbReference>
<proteinExistence type="predicted"/>
<keyword evidence="2" id="KW-0472">Membrane</keyword>
<evidence type="ECO:0000313" key="3">
    <source>
        <dbReference type="EMBL" id="ANQ08743.1"/>
    </source>
</evidence>
<dbReference type="Pfam" id="PF05795">
    <property type="entry name" value="Plasmodium_Vir"/>
    <property type="match status" value="1"/>
</dbReference>
<dbReference type="GeneID" id="30909568"/>
<gene>
    <name evidence="3" type="ORF">PCOAH_00028400</name>
</gene>
<evidence type="ECO:0000313" key="4">
    <source>
        <dbReference type="Proteomes" id="UP000092716"/>
    </source>
</evidence>
<dbReference type="KEGG" id="pcot:PCOAH_00028400"/>
<reference evidence="4" key="1">
    <citation type="submission" date="2016-06" db="EMBL/GenBank/DDBJ databases">
        <title>First high quality genome sequence of Plasmodium coatneyi using continuous long reads from single molecule, real-time sequencing.</title>
        <authorList>
            <person name="Chien J.-T."/>
            <person name="Pakala S.B."/>
            <person name="Geraldo J.A."/>
            <person name="Lapp S.A."/>
            <person name="Barnwell J.W."/>
            <person name="Kissinger J.C."/>
            <person name="Galinski M.R."/>
            <person name="Humphrey J.C."/>
        </authorList>
    </citation>
    <scope>NUCLEOTIDE SEQUENCE [LARGE SCALE GENOMIC DNA]</scope>
    <source>
        <strain evidence="4">Hackeri</strain>
    </source>
</reference>
<name>A0A1B1E130_9APIC</name>
<dbReference type="RefSeq" id="XP_019915438.1">
    <property type="nucleotide sequence ID" value="XM_020059645.1"/>
</dbReference>
<evidence type="ECO:0000256" key="1">
    <source>
        <dbReference type="SAM" id="MobiDB-lite"/>
    </source>
</evidence>
<feature type="transmembrane region" description="Helical" evidence="2">
    <location>
        <begin position="186"/>
        <end position="208"/>
    </location>
</feature>
<keyword evidence="4" id="KW-1185">Reference proteome</keyword>
<organism evidence="3 4">
    <name type="scientific">Plasmodium coatneyi</name>
    <dbReference type="NCBI Taxonomy" id="208452"/>
    <lineage>
        <taxon>Eukaryota</taxon>
        <taxon>Sar</taxon>
        <taxon>Alveolata</taxon>
        <taxon>Apicomplexa</taxon>
        <taxon>Aconoidasida</taxon>
        <taxon>Haemosporida</taxon>
        <taxon>Plasmodiidae</taxon>
        <taxon>Plasmodium</taxon>
    </lineage>
</organism>
<evidence type="ECO:0000256" key="2">
    <source>
        <dbReference type="SAM" id="Phobius"/>
    </source>
</evidence>
<dbReference type="EMBL" id="CP016248">
    <property type="protein sequence ID" value="ANQ08743.1"/>
    <property type="molecule type" value="Genomic_DNA"/>
</dbReference>
<keyword evidence="2" id="KW-0812">Transmembrane</keyword>
<dbReference type="InterPro" id="IPR008780">
    <property type="entry name" value="Plasmodium_Vir"/>
</dbReference>